<proteinExistence type="predicted"/>
<sequence length="70" mass="8656">MHQLMLRDTGWDDPIECEDEDWWIAWIRSAKRKIQPFSEEERPYWEKPRRCPKRRLGSPIREESGERDKV</sequence>
<accession>A0A7T8HJI8</accession>
<name>A0A7T8HJI8_CALRO</name>
<reference evidence="2" key="1">
    <citation type="journal article" name="Sci. Data">
        <title>Chromosome-scale genome assembly of the sea louse Caligus rogercresseyi by SMRT sequencing and Hi-C analysis.</title>
        <authorList>
            <person name="Gallardo-Escarate C."/>
            <person name="Valenzuela-Munoz V."/>
            <person name="Nunez-Acuna G."/>
            <person name="Valenzuela-Miranda D."/>
            <person name="Goncalves A.T."/>
            <person name="Escobar-Sepulveda H."/>
            <person name="Liachko I."/>
            <person name="Nelson B."/>
            <person name="Roberts S."/>
            <person name="Warren W."/>
        </authorList>
    </citation>
    <scope>NUCLEOTIDE SEQUENCE</scope>
    <source>
        <tissue evidence="2">Whole tissue</tissue>
    </source>
</reference>
<evidence type="ECO:0000256" key="1">
    <source>
        <dbReference type="SAM" id="MobiDB-lite"/>
    </source>
</evidence>
<gene>
    <name evidence="2" type="ORF">FKW44_012450</name>
</gene>
<evidence type="ECO:0000313" key="2">
    <source>
        <dbReference type="EMBL" id="QQP51186.1"/>
    </source>
</evidence>
<dbReference type="Proteomes" id="UP000595437">
    <property type="component" value="Chromosome 8"/>
</dbReference>
<dbReference type="EMBL" id="CP045897">
    <property type="protein sequence ID" value="QQP51186.1"/>
    <property type="molecule type" value="Genomic_DNA"/>
</dbReference>
<feature type="region of interest" description="Disordered" evidence="1">
    <location>
        <begin position="49"/>
        <end position="70"/>
    </location>
</feature>
<dbReference type="AlphaFoldDB" id="A0A7T8HJI8"/>
<feature type="compositionally biased region" description="Basic and acidic residues" evidence="1">
    <location>
        <begin position="60"/>
        <end position="70"/>
    </location>
</feature>
<keyword evidence="3" id="KW-1185">Reference proteome</keyword>
<protein>
    <submittedName>
        <fullName evidence="2">Uncharacterized protein</fullName>
    </submittedName>
</protein>
<evidence type="ECO:0000313" key="3">
    <source>
        <dbReference type="Proteomes" id="UP000595437"/>
    </source>
</evidence>
<organism evidence="2 3">
    <name type="scientific">Caligus rogercresseyi</name>
    <name type="common">Sea louse</name>
    <dbReference type="NCBI Taxonomy" id="217165"/>
    <lineage>
        <taxon>Eukaryota</taxon>
        <taxon>Metazoa</taxon>
        <taxon>Ecdysozoa</taxon>
        <taxon>Arthropoda</taxon>
        <taxon>Crustacea</taxon>
        <taxon>Multicrustacea</taxon>
        <taxon>Hexanauplia</taxon>
        <taxon>Copepoda</taxon>
        <taxon>Siphonostomatoida</taxon>
        <taxon>Caligidae</taxon>
        <taxon>Caligus</taxon>
    </lineage>
</organism>